<feature type="chain" id="PRO_5042167915" evidence="1">
    <location>
        <begin position="23"/>
        <end position="454"/>
    </location>
</feature>
<protein>
    <submittedName>
        <fullName evidence="2">DUF1329 domain-containing protein</fullName>
    </submittedName>
</protein>
<sequence>MLKKHSLLGVMVLTLCINTSFAAVSAEEASQLGNTLTPLGGEMAGNAAGTIPAWTGGLTVAPAGYQKGQHHIDPFADEQPLFTITKANLNQYKANLSAGQIALFETYPNTYQIPVYKTHRTAAAPQWVYSNTKYNAQHAKLENNGNSFSDAKGGTPFPITDNAVEMIWNHIARYRGVYGVRNAAEAVVQRNGSYSLVAAQQEILFKFYENQGQVNNADNILFYYLSFVKSPARLAGGAVLVHETLDQDKSMRQAWAYNAGQRRVRRAPNLSYDAPIAASEGIRTADSTDMYNGSPDRYHWKVIGKKELYIPYNNYKITSPDVSYKELLQPGHINSALTRNELHRVWVIEGTLQDNARHVYSKRRFYLDEDSWQIVLADEYDSRGELWKVSVAYLKSYYELPAIWTALDVFYDLQSRRYHVQNLDNEESGTIDYSQAAPDDNYFKPAALRRRGVR</sequence>
<dbReference type="KEGG" id="dce:O6P33_08960"/>
<accession>A0AAE9VMB2</accession>
<dbReference type="CDD" id="cd16329">
    <property type="entry name" value="LolA_like"/>
    <property type="match status" value="1"/>
</dbReference>
<organism evidence="2 3">
    <name type="scientific">Denitrificimonas caeni</name>
    <dbReference type="NCBI Taxonomy" id="521720"/>
    <lineage>
        <taxon>Bacteria</taxon>
        <taxon>Pseudomonadati</taxon>
        <taxon>Pseudomonadota</taxon>
        <taxon>Gammaproteobacteria</taxon>
        <taxon>Pseudomonadales</taxon>
        <taxon>Pseudomonadaceae</taxon>
        <taxon>Denitrificimonas</taxon>
    </lineage>
</organism>
<dbReference type="AlphaFoldDB" id="A0AAE9VMB2"/>
<name>A0AAE9VMB2_9GAMM</name>
<reference evidence="2 3" key="1">
    <citation type="submission" date="2022-12" db="EMBL/GenBank/DDBJ databases">
        <title>Coexistence and Characterization of a Novel Tigecycline Resistance gene tet(X) variant and blaNDM-1 in a Pseudomonas caeni Isolate of Chicken Origin.</title>
        <authorList>
            <person name="Lu X."/>
            <person name="Zhang L."/>
            <person name="Li R."/>
            <person name="Wang Z."/>
        </authorList>
    </citation>
    <scope>NUCLEOTIDE SEQUENCE [LARGE SCALE GENOMIC DNA]</scope>
    <source>
        <strain evidence="2 3">CE14</strain>
    </source>
</reference>
<dbReference type="InterPro" id="IPR010752">
    <property type="entry name" value="DUF1329"/>
</dbReference>
<gene>
    <name evidence="2" type="ORF">O6P33_08960</name>
</gene>
<keyword evidence="3" id="KW-1185">Reference proteome</keyword>
<evidence type="ECO:0000313" key="3">
    <source>
        <dbReference type="Proteomes" id="UP001212189"/>
    </source>
</evidence>
<dbReference type="EMBL" id="CP114976">
    <property type="protein sequence ID" value="WBE24502.1"/>
    <property type="molecule type" value="Genomic_DNA"/>
</dbReference>
<dbReference type="Gene3D" id="2.50.20.10">
    <property type="entry name" value="Lipoprotein localisation LolA/LolB/LppX"/>
    <property type="match status" value="1"/>
</dbReference>
<proteinExistence type="predicted"/>
<dbReference type="RefSeq" id="WP_269817446.1">
    <property type="nucleotide sequence ID" value="NZ_CP114976.1"/>
</dbReference>
<dbReference type="Proteomes" id="UP001212189">
    <property type="component" value="Chromosome"/>
</dbReference>
<keyword evidence="1" id="KW-0732">Signal</keyword>
<evidence type="ECO:0000256" key="1">
    <source>
        <dbReference type="SAM" id="SignalP"/>
    </source>
</evidence>
<dbReference type="Pfam" id="PF07044">
    <property type="entry name" value="DUF1329"/>
    <property type="match status" value="1"/>
</dbReference>
<feature type="signal peptide" evidence="1">
    <location>
        <begin position="1"/>
        <end position="22"/>
    </location>
</feature>
<evidence type="ECO:0000313" key="2">
    <source>
        <dbReference type="EMBL" id="WBE24502.1"/>
    </source>
</evidence>